<proteinExistence type="predicted"/>
<evidence type="ECO:0008006" key="5">
    <source>
        <dbReference type="Google" id="ProtNLM"/>
    </source>
</evidence>
<organism evidence="3 4">
    <name type="scientific">Canna indica</name>
    <name type="common">Indian-shot</name>
    <dbReference type="NCBI Taxonomy" id="4628"/>
    <lineage>
        <taxon>Eukaryota</taxon>
        <taxon>Viridiplantae</taxon>
        <taxon>Streptophyta</taxon>
        <taxon>Embryophyta</taxon>
        <taxon>Tracheophyta</taxon>
        <taxon>Spermatophyta</taxon>
        <taxon>Magnoliopsida</taxon>
        <taxon>Liliopsida</taxon>
        <taxon>Zingiberales</taxon>
        <taxon>Cannaceae</taxon>
        <taxon>Canna</taxon>
    </lineage>
</organism>
<comment type="subcellular location">
    <subcellularLocation>
        <location evidence="1">Cytoplasm</location>
    </subcellularLocation>
</comment>
<evidence type="ECO:0000256" key="1">
    <source>
        <dbReference type="ARBA" id="ARBA00004496"/>
    </source>
</evidence>
<dbReference type="PANTHER" id="PTHR45418">
    <property type="entry name" value="CANCER/TESTIS ANTIGEN 55"/>
    <property type="match status" value="1"/>
</dbReference>
<dbReference type="PANTHER" id="PTHR45418:SF5">
    <property type="entry name" value="BRCA2-INTERACTING PROTEIN-LIKE-RELATED"/>
    <property type="match status" value="1"/>
</dbReference>
<dbReference type="Proteomes" id="UP001327560">
    <property type="component" value="Chromosome 6"/>
</dbReference>
<name>A0AAQ3QHT4_9LILI</name>
<evidence type="ECO:0000313" key="3">
    <source>
        <dbReference type="EMBL" id="WOL09823.1"/>
    </source>
</evidence>
<keyword evidence="2" id="KW-0963">Cytoplasm</keyword>
<gene>
    <name evidence="3" type="ORF">Cni_G18576</name>
</gene>
<reference evidence="3 4" key="1">
    <citation type="submission" date="2023-10" db="EMBL/GenBank/DDBJ databases">
        <title>Chromosome-scale genome assembly provides insights into flower coloration mechanisms of Canna indica.</title>
        <authorList>
            <person name="Li C."/>
        </authorList>
    </citation>
    <scope>NUCLEOTIDE SEQUENCE [LARGE SCALE GENOMIC DNA]</scope>
    <source>
        <tissue evidence="3">Flower</tissue>
    </source>
</reference>
<protein>
    <recommendedName>
        <fullName evidence="5">RNA helicase</fullName>
    </recommendedName>
</protein>
<dbReference type="InterPro" id="IPR027417">
    <property type="entry name" value="P-loop_NTPase"/>
</dbReference>
<evidence type="ECO:0000313" key="4">
    <source>
        <dbReference type="Proteomes" id="UP001327560"/>
    </source>
</evidence>
<dbReference type="EMBL" id="CP136895">
    <property type="protein sequence ID" value="WOL09823.1"/>
    <property type="molecule type" value="Genomic_DNA"/>
</dbReference>
<keyword evidence="4" id="KW-1185">Reference proteome</keyword>
<dbReference type="GO" id="GO:0005737">
    <property type="term" value="C:cytoplasm"/>
    <property type="evidence" value="ECO:0007669"/>
    <property type="project" value="UniProtKB-SubCell"/>
</dbReference>
<dbReference type="AlphaFoldDB" id="A0AAQ3QHT4"/>
<evidence type="ECO:0000256" key="2">
    <source>
        <dbReference type="ARBA" id="ARBA00022490"/>
    </source>
</evidence>
<sequence length="177" mass="19706">MCTGSKILVCTPRNSTSDALIRSLLDVDGVPKTKLFRANAAFRDMDLVPDDIMQTSMFKGECFTCPPLHELKAFDVVTSTFMSSFRLHGAGIEPGHFSHIFLLDASSAMEPEATVALANLVSEETVIVITGSSRDAPRWVRSQIGRRNNGLKRSLFHRLMEREPYSKDDPMYVVHVS</sequence>
<dbReference type="Gene3D" id="3.40.50.300">
    <property type="entry name" value="P-loop containing nucleotide triphosphate hydrolases"/>
    <property type="match status" value="1"/>
</dbReference>
<accession>A0AAQ3QHT4</accession>